<keyword evidence="16" id="KW-1185">Reference proteome</keyword>
<evidence type="ECO:0000256" key="9">
    <source>
        <dbReference type="ARBA" id="ARBA00023034"/>
    </source>
</evidence>
<dbReference type="GO" id="GO:0032580">
    <property type="term" value="C:Golgi cisterna membrane"/>
    <property type="evidence" value="ECO:0007669"/>
    <property type="project" value="UniProtKB-SubCell"/>
</dbReference>
<proteinExistence type="inferred from homology"/>
<comment type="similarity">
    <text evidence="3 12">Belongs to the glycosyltransferase 10 family.</text>
</comment>
<keyword evidence="7" id="KW-0735">Signal-anchor</keyword>
<dbReference type="Gene3D" id="3.40.50.11660">
    <property type="entry name" value="Glycosyl transferase family 10, C-terminal domain"/>
    <property type="match status" value="1"/>
</dbReference>
<keyword evidence="11" id="KW-0325">Glycoprotein</keyword>
<evidence type="ECO:0000256" key="2">
    <source>
        <dbReference type="ARBA" id="ARBA00004922"/>
    </source>
</evidence>
<keyword evidence="8 12" id="KW-1133">Transmembrane helix</keyword>
<dbReference type="PANTHER" id="PTHR48438:SF1">
    <property type="entry name" value="ALPHA-(1,3)-FUCOSYLTRANSFERASE C-RELATED"/>
    <property type="match status" value="1"/>
</dbReference>
<dbReference type="InterPro" id="IPR055270">
    <property type="entry name" value="Glyco_tran_10_C"/>
</dbReference>
<gene>
    <name evidence="15" type="ORF">QYM36_013756</name>
</gene>
<keyword evidence="5 12" id="KW-0808">Transferase</keyword>
<evidence type="ECO:0000259" key="14">
    <source>
        <dbReference type="Pfam" id="PF17039"/>
    </source>
</evidence>
<evidence type="ECO:0000256" key="4">
    <source>
        <dbReference type="ARBA" id="ARBA00022676"/>
    </source>
</evidence>
<evidence type="ECO:0000256" key="5">
    <source>
        <dbReference type="ARBA" id="ARBA00022679"/>
    </source>
</evidence>
<dbReference type="Pfam" id="PF00852">
    <property type="entry name" value="Glyco_transf_10"/>
    <property type="match status" value="1"/>
</dbReference>
<dbReference type="GO" id="GO:0008417">
    <property type="term" value="F:fucosyltransferase activity"/>
    <property type="evidence" value="ECO:0007669"/>
    <property type="project" value="InterPro"/>
</dbReference>
<protein>
    <recommendedName>
        <fullName evidence="12">Fucosyltransferase</fullName>
        <ecNumber evidence="12">2.4.1.-</ecNumber>
    </recommendedName>
</protein>
<evidence type="ECO:0000256" key="3">
    <source>
        <dbReference type="ARBA" id="ARBA00008919"/>
    </source>
</evidence>
<evidence type="ECO:0000256" key="8">
    <source>
        <dbReference type="ARBA" id="ARBA00022989"/>
    </source>
</evidence>
<evidence type="ECO:0000313" key="16">
    <source>
        <dbReference type="Proteomes" id="UP001187531"/>
    </source>
</evidence>
<feature type="domain" description="Fucosyltransferase N-terminal" evidence="14">
    <location>
        <begin position="44"/>
        <end position="155"/>
    </location>
</feature>
<feature type="domain" description="Fucosyltransferase C-terminal" evidence="13">
    <location>
        <begin position="172"/>
        <end position="348"/>
    </location>
</feature>
<dbReference type="EC" id="2.4.1.-" evidence="12"/>
<keyword evidence="10 12" id="KW-0472">Membrane</keyword>
<evidence type="ECO:0000256" key="1">
    <source>
        <dbReference type="ARBA" id="ARBA00004447"/>
    </source>
</evidence>
<evidence type="ECO:0000313" key="15">
    <source>
        <dbReference type="EMBL" id="KAK2710187.1"/>
    </source>
</evidence>
<dbReference type="SUPFAM" id="SSF53756">
    <property type="entry name" value="UDP-Glycosyltransferase/glycogen phosphorylase"/>
    <property type="match status" value="1"/>
</dbReference>
<dbReference type="AlphaFoldDB" id="A0AA88KZ44"/>
<evidence type="ECO:0000256" key="6">
    <source>
        <dbReference type="ARBA" id="ARBA00022692"/>
    </source>
</evidence>
<comment type="subcellular location">
    <subcellularLocation>
        <location evidence="1 12">Golgi apparatus</location>
        <location evidence="1 12">Golgi stack membrane</location>
        <topology evidence="1 12">Single-pass type II membrane protein</topology>
    </subcellularLocation>
</comment>
<dbReference type="Pfam" id="PF17039">
    <property type="entry name" value="Glyco_tran_10_N"/>
    <property type="match status" value="1"/>
</dbReference>
<comment type="pathway">
    <text evidence="2">Protein modification; protein glycosylation.</text>
</comment>
<keyword evidence="4 12" id="KW-0328">Glycosyltransferase</keyword>
<dbReference type="Proteomes" id="UP001187531">
    <property type="component" value="Unassembled WGS sequence"/>
</dbReference>
<dbReference type="EMBL" id="JAVRJZ010000017">
    <property type="protein sequence ID" value="KAK2710187.1"/>
    <property type="molecule type" value="Genomic_DNA"/>
</dbReference>
<evidence type="ECO:0000256" key="10">
    <source>
        <dbReference type="ARBA" id="ARBA00023136"/>
    </source>
</evidence>
<evidence type="ECO:0000259" key="13">
    <source>
        <dbReference type="Pfam" id="PF00852"/>
    </source>
</evidence>
<feature type="transmembrane region" description="Helical" evidence="12">
    <location>
        <begin position="6"/>
        <end position="25"/>
    </location>
</feature>
<reference evidence="15" key="1">
    <citation type="submission" date="2023-07" db="EMBL/GenBank/DDBJ databases">
        <title>Chromosome-level genome assembly of Artemia franciscana.</title>
        <authorList>
            <person name="Jo E."/>
        </authorList>
    </citation>
    <scope>NUCLEOTIDE SEQUENCE</scope>
    <source>
        <tissue evidence="15">Whole body</tissue>
    </source>
</reference>
<comment type="caution">
    <text evidence="15">The sequence shown here is derived from an EMBL/GenBank/DDBJ whole genome shotgun (WGS) entry which is preliminary data.</text>
</comment>
<evidence type="ECO:0000256" key="12">
    <source>
        <dbReference type="RuleBase" id="RU003832"/>
    </source>
</evidence>
<dbReference type="InterPro" id="IPR038577">
    <property type="entry name" value="GT10-like_C_sf"/>
</dbReference>
<keyword evidence="6 12" id="KW-0812">Transmembrane</keyword>
<dbReference type="FunFam" id="3.40.50.11660:FF:000004">
    <property type="entry name" value="Glycoprotein 3-alpha-L-fucosyltransferase A"/>
    <property type="match status" value="1"/>
</dbReference>
<evidence type="ECO:0000256" key="7">
    <source>
        <dbReference type="ARBA" id="ARBA00022968"/>
    </source>
</evidence>
<name>A0AA88KZ44_ARTSF</name>
<organism evidence="15 16">
    <name type="scientific">Artemia franciscana</name>
    <name type="common">Brine shrimp</name>
    <name type="synonym">Artemia sanfranciscana</name>
    <dbReference type="NCBI Taxonomy" id="6661"/>
    <lineage>
        <taxon>Eukaryota</taxon>
        <taxon>Metazoa</taxon>
        <taxon>Ecdysozoa</taxon>
        <taxon>Arthropoda</taxon>
        <taxon>Crustacea</taxon>
        <taxon>Branchiopoda</taxon>
        <taxon>Anostraca</taxon>
        <taxon>Artemiidae</taxon>
        <taxon>Artemia</taxon>
    </lineage>
</organism>
<keyword evidence="9 12" id="KW-0333">Golgi apparatus</keyword>
<accession>A0AA88KZ44</accession>
<dbReference type="InterPro" id="IPR001503">
    <property type="entry name" value="Glyco_trans_10"/>
</dbReference>
<dbReference type="PANTHER" id="PTHR48438">
    <property type="entry name" value="ALPHA-(1,3)-FUCOSYLTRANSFERASE C-RELATED"/>
    <property type="match status" value="1"/>
</dbReference>
<evidence type="ECO:0000256" key="11">
    <source>
        <dbReference type="ARBA" id="ARBA00023180"/>
    </source>
</evidence>
<dbReference type="InterPro" id="IPR031481">
    <property type="entry name" value="Glyco_tran_10_N"/>
</dbReference>
<sequence>MCTKYIYFWILGFATLMIVYTSYWASIDRVDFEQNILTLQVKIKYILLWNSWYPPSIDYGFGIGDEPFKKHKCEYTNCYITHDKLYKPFSEYDAIVFHAPLLHLFPAISNRTYQQRYIFLSKESPVYFRTYQYYDAFFNWTITYREDSDIFVPYGAIKRREKRVIREYKNFTKKNLVAWMVSRCETAGRREDYIEELNEYIQVDVYGRCGNNKCPKEHWKECYDMIQNNYKFYLSFENSLCKDYVTEKLFNILQYDVIPVVYGSADYNRILPPYSYINALDNSPSELANLLKDIGNDAIKYQRYFNWKEEYDLHVYDNSLFVKHAFCQLCKKLHTDTEKKFYGNFNKWWIDGSKCTKDPIIQKAQVLHFWKWNRNGTVT</sequence>